<reference evidence="2" key="1">
    <citation type="submission" date="2016-10" db="EMBL/GenBank/DDBJ databases">
        <authorList>
            <person name="Varghese N."/>
            <person name="Submissions S."/>
        </authorList>
    </citation>
    <scope>NUCLEOTIDE SEQUENCE [LARGE SCALE GENOMIC DNA]</scope>
    <source>
        <strain evidence="2">DSM 8987</strain>
    </source>
</reference>
<dbReference type="RefSeq" id="WP_092079671.1">
    <property type="nucleotide sequence ID" value="NZ_FNAQ01000015.1"/>
</dbReference>
<protein>
    <recommendedName>
        <fullName evidence="3">Lipase (Class 3)</fullName>
    </recommendedName>
</protein>
<dbReference type="Pfam" id="PF26363">
    <property type="entry name" value="Phospholipase-like"/>
    <property type="match status" value="1"/>
</dbReference>
<evidence type="ECO:0000313" key="1">
    <source>
        <dbReference type="EMBL" id="SDE53483.1"/>
    </source>
</evidence>
<gene>
    <name evidence="1" type="ORF">SAMN05661003_1152</name>
</gene>
<dbReference type="Gene3D" id="3.40.50.1820">
    <property type="entry name" value="alpha/beta hydrolase"/>
    <property type="match status" value="1"/>
</dbReference>
<dbReference type="InterPro" id="IPR029058">
    <property type="entry name" value="AB_hydrolase_fold"/>
</dbReference>
<dbReference type="OrthoDB" id="5405960at2"/>
<sequence length="173" mass="18967">MSTITDYYKYSELALASYSDLAAGMVQQDYIDALMNDGDGMSQKQAETFAPNWTVLDQYDGMVEETYYDEFGDEQTFLNPTGLSVTLFEDGSGKQVVAIRGTEPTDLDDIVTDIIDIGVLGTSEHQAQYAALSAQIQKWKDDGTLRTNFSVTGHSLGGFLATNLAREDCGILK</sequence>
<name>A0A1G7DPM4_9BACT</name>
<dbReference type="SUPFAM" id="SSF53474">
    <property type="entry name" value="alpha/beta-Hydrolases"/>
    <property type="match status" value="1"/>
</dbReference>
<proteinExistence type="predicted"/>
<dbReference type="STRING" id="57664.SAMN05661003_1152"/>
<dbReference type="AlphaFoldDB" id="A0A1G7DPM4"/>
<evidence type="ECO:0000313" key="2">
    <source>
        <dbReference type="Proteomes" id="UP000243205"/>
    </source>
</evidence>
<accession>A0A1G7DPM4</accession>
<evidence type="ECO:0008006" key="3">
    <source>
        <dbReference type="Google" id="ProtNLM"/>
    </source>
</evidence>
<organism evidence="1 2">
    <name type="scientific">Desulfuromonas thiophila</name>
    <dbReference type="NCBI Taxonomy" id="57664"/>
    <lineage>
        <taxon>Bacteria</taxon>
        <taxon>Pseudomonadati</taxon>
        <taxon>Thermodesulfobacteriota</taxon>
        <taxon>Desulfuromonadia</taxon>
        <taxon>Desulfuromonadales</taxon>
        <taxon>Desulfuromonadaceae</taxon>
        <taxon>Desulfuromonas</taxon>
    </lineage>
</organism>
<dbReference type="Proteomes" id="UP000243205">
    <property type="component" value="Unassembled WGS sequence"/>
</dbReference>
<keyword evidence="2" id="KW-1185">Reference proteome</keyword>
<dbReference type="EMBL" id="FNAQ01000015">
    <property type="protein sequence ID" value="SDE53483.1"/>
    <property type="molecule type" value="Genomic_DNA"/>
</dbReference>